<reference evidence="2" key="1">
    <citation type="submission" date="2020-03" db="EMBL/GenBank/DDBJ databases">
        <authorList>
            <person name="Zhang R."/>
        </authorList>
    </citation>
    <scope>NUCLEOTIDE SEQUENCE</scope>
</reference>
<organism evidence="2">
    <name type="scientific">Populus davidiana</name>
    <dbReference type="NCBI Taxonomy" id="266767"/>
    <lineage>
        <taxon>Eukaryota</taxon>
        <taxon>Viridiplantae</taxon>
        <taxon>Streptophyta</taxon>
        <taxon>Embryophyta</taxon>
        <taxon>Tracheophyta</taxon>
        <taxon>Spermatophyta</taxon>
        <taxon>Magnoliopsida</taxon>
        <taxon>eudicotyledons</taxon>
        <taxon>Gunneridae</taxon>
        <taxon>Pentapetalae</taxon>
        <taxon>rosids</taxon>
        <taxon>fabids</taxon>
        <taxon>Malpighiales</taxon>
        <taxon>Salicaceae</taxon>
        <taxon>Saliceae</taxon>
        <taxon>Populus</taxon>
    </lineage>
</organism>
<name>A0A6M2F597_9ROSI</name>
<sequence>MAEEASSPICSWQMLADASWSRRRPLLLFGPSGRLNHHQRQSQPSTWAIQEALPKKNGPPYKGAPNNMQGPQRKGSTAYDISSLQEQISHLRQKVQMAKALTSLKLNIGPPSIT</sequence>
<protein>
    <submittedName>
        <fullName evidence="2">Uncharacterized protein</fullName>
    </submittedName>
</protein>
<dbReference type="EMBL" id="GILB01011405">
    <property type="protein sequence ID" value="NUU91738.1"/>
    <property type="molecule type" value="Transcribed_RNA"/>
</dbReference>
<proteinExistence type="predicted"/>
<evidence type="ECO:0000256" key="1">
    <source>
        <dbReference type="SAM" id="MobiDB-lite"/>
    </source>
</evidence>
<feature type="region of interest" description="Disordered" evidence="1">
    <location>
        <begin position="53"/>
        <end position="77"/>
    </location>
</feature>
<accession>A0A6M2F597</accession>
<evidence type="ECO:0000313" key="2">
    <source>
        <dbReference type="EMBL" id="NUU91738.1"/>
    </source>
</evidence>
<dbReference type="AlphaFoldDB" id="A0A6M2F597"/>